<dbReference type="SUPFAM" id="SSF46689">
    <property type="entry name" value="Homeodomain-like"/>
    <property type="match status" value="1"/>
</dbReference>
<dbReference type="EMBL" id="RQEP01000019">
    <property type="protein sequence ID" value="TGJ99539.1"/>
    <property type="molecule type" value="Genomic_DNA"/>
</dbReference>
<dbReference type="AlphaFoldDB" id="A0A4R9FN98"/>
<dbReference type="PANTHER" id="PTHR47506">
    <property type="entry name" value="TRANSCRIPTIONAL REGULATORY PROTEIN"/>
    <property type="match status" value="1"/>
</dbReference>
<dbReference type="Pfam" id="PF00440">
    <property type="entry name" value="TetR_N"/>
    <property type="match status" value="1"/>
</dbReference>
<keyword evidence="2 4" id="KW-0238">DNA-binding</keyword>
<dbReference type="GO" id="GO:0003677">
    <property type="term" value="F:DNA binding"/>
    <property type="evidence" value="ECO:0007669"/>
    <property type="project" value="UniProtKB-UniRule"/>
</dbReference>
<evidence type="ECO:0000256" key="4">
    <source>
        <dbReference type="PROSITE-ProRule" id="PRU00335"/>
    </source>
</evidence>
<evidence type="ECO:0000256" key="3">
    <source>
        <dbReference type="ARBA" id="ARBA00023163"/>
    </source>
</evidence>
<dbReference type="PRINTS" id="PR00455">
    <property type="entry name" value="HTHTETR"/>
</dbReference>
<keyword evidence="3" id="KW-0804">Transcription</keyword>
<dbReference type="Gene3D" id="1.10.357.10">
    <property type="entry name" value="Tetracycline Repressor, domain 2"/>
    <property type="match status" value="1"/>
</dbReference>
<keyword evidence="7" id="KW-1185">Reference proteome</keyword>
<evidence type="ECO:0000313" key="7">
    <source>
        <dbReference type="Proteomes" id="UP000297453"/>
    </source>
</evidence>
<comment type="caution">
    <text evidence="6">The sequence shown here is derived from an EMBL/GenBank/DDBJ whole genome shotgun (WGS) entry which is preliminary data.</text>
</comment>
<gene>
    <name evidence="6" type="ORF">EHO59_16980</name>
</gene>
<feature type="domain" description="HTH tetR-type" evidence="5">
    <location>
        <begin position="9"/>
        <end position="69"/>
    </location>
</feature>
<dbReference type="FunFam" id="1.10.10.60:FF:000141">
    <property type="entry name" value="TetR family transcriptional regulator"/>
    <property type="match status" value="1"/>
</dbReference>
<evidence type="ECO:0000259" key="5">
    <source>
        <dbReference type="PROSITE" id="PS50977"/>
    </source>
</evidence>
<evidence type="ECO:0000256" key="2">
    <source>
        <dbReference type="ARBA" id="ARBA00023125"/>
    </source>
</evidence>
<dbReference type="PANTHER" id="PTHR47506:SF6">
    <property type="entry name" value="HTH-TYPE TRANSCRIPTIONAL REPRESSOR NEMR"/>
    <property type="match status" value="1"/>
</dbReference>
<sequence length="193" mass="21675">MVQLAKKGPTKKENILTAAIGVFGQFGFQKTSVDDIAEAAHLSKQGLYLHFSSKQEIFLASLQKYLDDGLILVQEELTKANSSLYDRLLGAMDAWFGRHYATFSPKSFDIIKTGNSISGIQIEKYKDTFRAKIAKAIAESTEFKRSKNVYSPKEISQVLFLCGLTWKEEDITSRADLLKKFGLCIRVCCQIET</sequence>
<keyword evidence="1" id="KW-0805">Transcription regulation</keyword>
<dbReference type="OrthoDB" id="9809994at2"/>
<proteinExistence type="predicted"/>
<organism evidence="6 7">
    <name type="scientific">Leptospira semungkisensis</name>
    <dbReference type="NCBI Taxonomy" id="2484985"/>
    <lineage>
        <taxon>Bacteria</taxon>
        <taxon>Pseudomonadati</taxon>
        <taxon>Spirochaetota</taxon>
        <taxon>Spirochaetia</taxon>
        <taxon>Leptospirales</taxon>
        <taxon>Leptospiraceae</taxon>
        <taxon>Leptospira</taxon>
    </lineage>
</organism>
<name>A0A4R9FN98_9LEPT</name>
<protein>
    <submittedName>
        <fullName evidence="6">TetR/AcrR family transcriptional regulator</fullName>
    </submittedName>
</protein>
<evidence type="ECO:0000256" key="1">
    <source>
        <dbReference type="ARBA" id="ARBA00023015"/>
    </source>
</evidence>
<accession>A0A4R9FN98</accession>
<evidence type="ECO:0000313" key="6">
    <source>
        <dbReference type="EMBL" id="TGJ99539.1"/>
    </source>
</evidence>
<dbReference type="PROSITE" id="PS50977">
    <property type="entry name" value="HTH_TETR_2"/>
    <property type="match status" value="1"/>
</dbReference>
<dbReference type="InterPro" id="IPR001647">
    <property type="entry name" value="HTH_TetR"/>
</dbReference>
<dbReference type="RefSeq" id="WP_135589631.1">
    <property type="nucleotide sequence ID" value="NZ_RQEP01000019.1"/>
</dbReference>
<feature type="DNA-binding region" description="H-T-H motif" evidence="4">
    <location>
        <begin position="32"/>
        <end position="51"/>
    </location>
</feature>
<dbReference type="InterPro" id="IPR009057">
    <property type="entry name" value="Homeodomain-like_sf"/>
</dbReference>
<dbReference type="Proteomes" id="UP000297453">
    <property type="component" value="Unassembled WGS sequence"/>
</dbReference>
<reference evidence="6" key="1">
    <citation type="journal article" date="2019" name="PLoS Negl. Trop. Dis.">
        <title>Revisiting the worldwide diversity of Leptospira species in the environment.</title>
        <authorList>
            <person name="Vincent A.T."/>
            <person name="Schiettekatte O."/>
            <person name="Bourhy P."/>
            <person name="Veyrier F.J."/>
            <person name="Picardeau M."/>
        </authorList>
    </citation>
    <scope>NUCLEOTIDE SEQUENCE [LARGE SCALE GENOMIC DNA]</scope>
    <source>
        <strain evidence="6">SSS9</strain>
    </source>
</reference>